<dbReference type="AlphaFoldDB" id="D5DFW2"/>
<accession>D5DFW2</accession>
<evidence type="ECO:0000313" key="2">
    <source>
        <dbReference type="Proteomes" id="UP000002365"/>
    </source>
</evidence>
<dbReference type="PATRIC" id="fig|592022.4.peg.2344"/>
<proteinExistence type="predicted"/>
<reference evidence="1 2" key="1">
    <citation type="journal article" date="2011" name="J. Bacteriol.">
        <title>Genome sequences of the biotechnologically important Bacillus megaterium strains QM B1551 and DSM319.</title>
        <authorList>
            <person name="Eppinger M."/>
            <person name="Bunk B."/>
            <person name="Johns M.A."/>
            <person name="Edirisinghe J.N."/>
            <person name="Kutumbaka K.K."/>
            <person name="Koenig S.S."/>
            <person name="Huot Creasy H."/>
            <person name="Rosovitz M.J."/>
            <person name="Riley D.R."/>
            <person name="Daugherty S."/>
            <person name="Martin M."/>
            <person name="Elbourne L.D."/>
            <person name="Paulsen I."/>
            <person name="Biedendieck R."/>
            <person name="Braun C."/>
            <person name="Grayburn S."/>
            <person name="Dhingra S."/>
            <person name="Lukyanchuk V."/>
            <person name="Ball B."/>
            <person name="Ul-Qamar R."/>
            <person name="Seibel J."/>
            <person name="Bremer E."/>
            <person name="Jahn D."/>
            <person name="Ravel J."/>
            <person name="Vary P.S."/>
        </authorList>
    </citation>
    <scope>NUCLEOTIDE SEQUENCE [LARGE SCALE GENOMIC DNA]</scope>
    <source>
        <strain evidence="2">DSM 319 / IMG 1521</strain>
    </source>
</reference>
<dbReference type="KEGG" id="bmd:BMD_2392"/>
<name>D5DFW2_PRIM3</name>
<protein>
    <submittedName>
        <fullName evidence="1">Uncharacterized protein</fullName>
    </submittedName>
</protein>
<organism evidence="1 2">
    <name type="scientific">Priestia megaterium (strain DSM 319 / IMG 1521)</name>
    <name type="common">Bacillus megaterium</name>
    <dbReference type="NCBI Taxonomy" id="592022"/>
    <lineage>
        <taxon>Bacteria</taxon>
        <taxon>Bacillati</taxon>
        <taxon>Bacillota</taxon>
        <taxon>Bacilli</taxon>
        <taxon>Bacillales</taxon>
        <taxon>Bacillaceae</taxon>
        <taxon>Priestia</taxon>
    </lineage>
</organism>
<gene>
    <name evidence="1" type="ordered locus">BMD_2392</name>
</gene>
<evidence type="ECO:0000313" key="1">
    <source>
        <dbReference type="EMBL" id="ADF39239.1"/>
    </source>
</evidence>
<dbReference type="EMBL" id="CP001982">
    <property type="protein sequence ID" value="ADF39239.1"/>
    <property type="molecule type" value="Genomic_DNA"/>
</dbReference>
<dbReference type="RefSeq" id="WP_013083230.1">
    <property type="nucleotide sequence ID" value="NC_014103.1"/>
</dbReference>
<sequence length="85" mass="9622">MGKPHVRTVADVRVLEAEFKNKRGFKQSGRVRKEMVPDWLSQDTGEVDSQTSTPVAVANDECEEEKRKLEAELKALHEELKAGKE</sequence>
<dbReference type="Proteomes" id="UP000002365">
    <property type="component" value="Chromosome"/>
</dbReference>
<dbReference type="HOGENOM" id="CLU_2505857_0_0_9"/>